<dbReference type="InterPro" id="IPR052920">
    <property type="entry name" value="DNA-binding_regulatory"/>
</dbReference>
<evidence type="ECO:0000313" key="2">
    <source>
        <dbReference type="Proteomes" id="UP000688137"/>
    </source>
</evidence>
<dbReference type="Proteomes" id="UP000688137">
    <property type="component" value="Unassembled WGS sequence"/>
</dbReference>
<dbReference type="PANTHER" id="PTHR43358:SF4">
    <property type="entry name" value="ALPHA_BETA HYDROLASE FOLD-1 DOMAIN-CONTAINING PROTEIN"/>
    <property type="match status" value="1"/>
</dbReference>
<comment type="caution">
    <text evidence="1">The sequence shown here is derived from an EMBL/GenBank/DDBJ whole genome shotgun (WGS) entry which is preliminary data.</text>
</comment>
<gene>
    <name evidence="1" type="ORF">PPRIM_AZ9-3.1.T0090098</name>
</gene>
<name>A0A8S1JR46_PARPR</name>
<sequence>MSYSCTEKLWKPIIRPPRHYYQLKDLGNQITMIIDTVTKRTDFEIVNKRKLTLQCRYTLNKYYQSI</sequence>
<dbReference type="EMBL" id="CAJJDM010000006">
    <property type="protein sequence ID" value="CAD8045073.1"/>
    <property type="molecule type" value="Genomic_DNA"/>
</dbReference>
<evidence type="ECO:0000313" key="1">
    <source>
        <dbReference type="EMBL" id="CAD8045073.1"/>
    </source>
</evidence>
<proteinExistence type="predicted"/>
<protein>
    <submittedName>
        <fullName evidence="1">Uncharacterized protein</fullName>
    </submittedName>
</protein>
<reference evidence="1" key="1">
    <citation type="submission" date="2021-01" db="EMBL/GenBank/DDBJ databases">
        <authorList>
            <consortium name="Genoscope - CEA"/>
            <person name="William W."/>
        </authorList>
    </citation>
    <scope>NUCLEOTIDE SEQUENCE</scope>
</reference>
<organism evidence="1 2">
    <name type="scientific">Paramecium primaurelia</name>
    <dbReference type="NCBI Taxonomy" id="5886"/>
    <lineage>
        <taxon>Eukaryota</taxon>
        <taxon>Sar</taxon>
        <taxon>Alveolata</taxon>
        <taxon>Ciliophora</taxon>
        <taxon>Intramacronucleata</taxon>
        <taxon>Oligohymenophorea</taxon>
        <taxon>Peniculida</taxon>
        <taxon>Parameciidae</taxon>
        <taxon>Paramecium</taxon>
    </lineage>
</organism>
<dbReference type="AlphaFoldDB" id="A0A8S1JR46"/>
<keyword evidence="2" id="KW-1185">Reference proteome</keyword>
<dbReference type="PANTHER" id="PTHR43358">
    <property type="entry name" value="ALPHA/BETA-HYDROLASE"/>
    <property type="match status" value="1"/>
</dbReference>
<accession>A0A8S1JR46</accession>